<keyword evidence="1" id="KW-0472">Membrane</keyword>
<evidence type="ECO:0000256" key="1">
    <source>
        <dbReference type="SAM" id="Phobius"/>
    </source>
</evidence>
<dbReference type="InParanoid" id="G0N119"/>
<dbReference type="Proteomes" id="UP000008068">
    <property type="component" value="Unassembled WGS sequence"/>
</dbReference>
<keyword evidence="3" id="KW-1185">Reference proteome</keyword>
<dbReference type="OrthoDB" id="10647842at2759"/>
<feature type="transmembrane region" description="Helical" evidence="1">
    <location>
        <begin position="29"/>
        <end position="51"/>
    </location>
</feature>
<accession>G0N119</accession>
<evidence type="ECO:0000313" key="2">
    <source>
        <dbReference type="EMBL" id="EGT49934.1"/>
    </source>
</evidence>
<dbReference type="EMBL" id="GL379826">
    <property type="protein sequence ID" value="EGT49934.1"/>
    <property type="molecule type" value="Genomic_DNA"/>
</dbReference>
<organism evidence="3">
    <name type="scientific">Caenorhabditis brenneri</name>
    <name type="common">Nematode worm</name>
    <dbReference type="NCBI Taxonomy" id="135651"/>
    <lineage>
        <taxon>Eukaryota</taxon>
        <taxon>Metazoa</taxon>
        <taxon>Ecdysozoa</taxon>
        <taxon>Nematoda</taxon>
        <taxon>Chromadorea</taxon>
        <taxon>Rhabditida</taxon>
        <taxon>Rhabditina</taxon>
        <taxon>Rhabditomorpha</taxon>
        <taxon>Rhabditoidea</taxon>
        <taxon>Rhabditidae</taxon>
        <taxon>Peloderinae</taxon>
        <taxon>Caenorhabditis</taxon>
    </lineage>
</organism>
<name>G0N119_CAEBE</name>
<sequence length="142" mass="16494">MNSTFIETTIINPDFIICKNSMLPCFLFALMYAPILMLFVFSTTCMFYIYVHVSRRNSERDKETPEEVSYGRGYDEFVERFNVLNTIFFGMISIDIFTTHFIIQCSYLICSQHNLASTLVCCGFSRYAEVEPVTVEMTTNNE</sequence>
<dbReference type="HOGENOM" id="CLU_1817468_0_0_1"/>
<dbReference type="AlphaFoldDB" id="G0N119"/>
<proteinExistence type="predicted"/>
<protein>
    <submittedName>
        <fullName evidence="2">Uncharacterized protein</fullName>
    </submittedName>
</protein>
<gene>
    <name evidence="2" type="ORF">CAEBREN_25547</name>
</gene>
<reference evidence="3" key="1">
    <citation type="submission" date="2011-07" db="EMBL/GenBank/DDBJ databases">
        <authorList>
            <consortium name="Caenorhabditis brenneri Sequencing and Analysis Consortium"/>
            <person name="Wilson R.K."/>
        </authorList>
    </citation>
    <scope>NUCLEOTIDE SEQUENCE [LARGE SCALE GENOMIC DNA]</scope>
    <source>
        <strain evidence="3">PB2801</strain>
    </source>
</reference>
<keyword evidence="1" id="KW-0812">Transmembrane</keyword>
<evidence type="ECO:0000313" key="3">
    <source>
        <dbReference type="Proteomes" id="UP000008068"/>
    </source>
</evidence>
<keyword evidence="1" id="KW-1133">Transmembrane helix</keyword>